<dbReference type="AlphaFoldDB" id="A0A238K1Q1"/>
<keyword evidence="3" id="KW-1185">Reference proteome</keyword>
<feature type="transmembrane region" description="Helical" evidence="1">
    <location>
        <begin position="27"/>
        <end position="46"/>
    </location>
</feature>
<sequence length="47" mass="5394">MSPCKYNIQSQLETKRMTQDRRENAKFVFFIAAGMALVIALSILPYV</sequence>
<protein>
    <submittedName>
        <fullName evidence="2">Uncharacterized protein</fullName>
    </submittedName>
</protein>
<evidence type="ECO:0000313" key="2">
    <source>
        <dbReference type="EMBL" id="SMX36830.1"/>
    </source>
</evidence>
<dbReference type="EMBL" id="FXYD01000002">
    <property type="protein sequence ID" value="SMX36830.1"/>
    <property type="molecule type" value="Genomic_DNA"/>
</dbReference>
<keyword evidence="1" id="KW-0472">Membrane</keyword>
<reference evidence="3" key="1">
    <citation type="submission" date="2017-05" db="EMBL/GenBank/DDBJ databases">
        <authorList>
            <person name="Rodrigo-Torres L."/>
            <person name="Arahal R. D."/>
            <person name="Lucena T."/>
        </authorList>
    </citation>
    <scope>NUCLEOTIDE SEQUENCE [LARGE SCALE GENOMIC DNA]</scope>
    <source>
        <strain evidence="3">CECT 8868</strain>
    </source>
</reference>
<proteinExistence type="predicted"/>
<keyword evidence="1" id="KW-1133">Transmembrane helix</keyword>
<name>A0A238K1Q1_9RHOB</name>
<keyword evidence="1" id="KW-0812">Transmembrane</keyword>
<gene>
    <name evidence="2" type="ORF">OCA8868_01124</name>
</gene>
<dbReference type="Proteomes" id="UP000203464">
    <property type="component" value="Unassembled WGS sequence"/>
</dbReference>
<accession>A0A238K1Q1</accession>
<evidence type="ECO:0000256" key="1">
    <source>
        <dbReference type="SAM" id="Phobius"/>
    </source>
</evidence>
<organism evidence="2 3">
    <name type="scientific">Octadecabacter ascidiaceicola</name>
    <dbReference type="NCBI Taxonomy" id="1655543"/>
    <lineage>
        <taxon>Bacteria</taxon>
        <taxon>Pseudomonadati</taxon>
        <taxon>Pseudomonadota</taxon>
        <taxon>Alphaproteobacteria</taxon>
        <taxon>Rhodobacterales</taxon>
        <taxon>Roseobacteraceae</taxon>
        <taxon>Octadecabacter</taxon>
    </lineage>
</organism>
<evidence type="ECO:0000313" key="3">
    <source>
        <dbReference type="Proteomes" id="UP000203464"/>
    </source>
</evidence>